<dbReference type="PANTHER" id="PTHR30203">
    <property type="entry name" value="OUTER MEMBRANE CATION EFFLUX PROTEIN"/>
    <property type="match status" value="1"/>
</dbReference>
<dbReference type="EMBL" id="PIUM01000008">
    <property type="protein sequence ID" value="PKU24806.1"/>
    <property type="molecule type" value="Genomic_DNA"/>
</dbReference>
<accession>A0A2N3PWN0</accession>
<dbReference type="Proteomes" id="UP000233293">
    <property type="component" value="Unassembled WGS sequence"/>
</dbReference>
<dbReference type="Pfam" id="PF02321">
    <property type="entry name" value="OEP"/>
    <property type="match status" value="2"/>
</dbReference>
<sequence>MPRTKTALTLVGLMALAGCSMAPDYARPPVETGAAYKELGPWQQAGTDVPPTGKWWEMFGDQILNGLEEKIEAGNPSLAAATARYAQASALVDRNGAALLPEIDMGAQVGRSRVSAGRPLTAGAAVTYNNVAVGPSLSYELDLFGRVRNSVLASETSAQAAQSDLAAVRLGLQAQLASAYFDLRGLDARTVLLRETVEAYQRAYDLTDTRHSGGIASSVDISRAQTQLSTAKAELDAVIGQRARDEHAIAVLLGDVPSRFALAVSDAQPSPPRIPVGIPSTLLERRPDVAAAERRVAAANAQIGVARAAMYPKITLGVAGGFQSIHGNLLDSSNGFWSLGPLAATFPLFDGGANRANVDVTQAQYDLTVADYRQTVLTAFREVEDDLATTRHYADQERNQRDAAAAAERTRDLALTRYRDGAANYLEVVTAQTAALDAERALLDLHSQQLKIATDTVRALGGGYHADPEADRTPAPSRAQRSALP</sequence>
<dbReference type="PANTHER" id="PTHR30203:SF33">
    <property type="entry name" value="BLR4455 PROTEIN"/>
    <property type="match status" value="1"/>
</dbReference>
<evidence type="ECO:0000256" key="2">
    <source>
        <dbReference type="RuleBase" id="RU362097"/>
    </source>
</evidence>
<keyword evidence="2" id="KW-0472">Membrane</keyword>
<dbReference type="GO" id="GO:0005886">
    <property type="term" value="C:plasma membrane"/>
    <property type="evidence" value="ECO:0007669"/>
    <property type="project" value="UniProtKB-SubCell"/>
</dbReference>
<comment type="caution">
    <text evidence="4">The sequence shown here is derived from an EMBL/GenBank/DDBJ whole genome shotgun (WGS) entry which is preliminary data.</text>
</comment>
<keyword evidence="2" id="KW-0812">Transmembrane</keyword>
<evidence type="ECO:0000256" key="3">
    <source>
        <dbReference type="SAM" id="MobiDB-lite"/>
    </source>
</evidence>
<dbReference type="Gene3D" id="1.20.1600.10">
    <property type="entry name" value="Outer membrane efflux proteins (OEP)"/>
    <property type="match status" value="1"/>
</dbReference>
<dbReference type="OrthoDB" id="9783100at2"/>
<dbReference type="PROSITE" id="PS51257">
    <property type="entry name" value="PROKAR_LIPOPROTEIN"/>
    <property type="match status" value="1"/>
</dbReference>
<name>A0A2N3PWN0_9PROT</name>
<protein>
    <submittedName>
        <fullName evidence="4">RND transporter</fullName>
    </submittedName>
</protein>
<dbReference type="AlphaFoldDB" id="A0A2N3PWN0"/>
<keyword evidence="2" id="KW-0732">Signal</keyword>
<keyword evidence="2" id="KW-0449">Lipoprotein</keyword>
<evidence type="ECO:0000313" key="4">
    <source>
        <dbReference type="EMBL" id="PKU24806.1"/>
    </source>
</evidence>
<gene>
    <name evidence="4" type="ORF">CWS72_09455</name>
</gene>
<feature type="chain" id="PRO_5014488411" evidence="2">
    <location>
        <begin position="23"/>
        <end position="485"/>
    </location>
</feature>
<keyword evidence="2" id="KW-0564">Palmitate</keyword>
<feature type="signal peptide" evidence="2">
    <location>
        <begin position="1"/>
        <end position="22"/>
    </location>
</feature>
<organism evidence="4 5">
    <name type="scientific">Telmatospirillum siberiense</name>
    <dbReference type="NCBI Taxonomy" id="382514"/>
    <lineage>
        <taxon>Bacteria</taxon>
        <taxon>Pseudomonadati</taxon>
        <taxon>Pseudomonadota</taxon>
        <taxon>Alphaproteobacteria</taxon>
        <taxon>Rhodospirillales</taxon>
        <taxon>Rhodospirillaceae</taxon>
        <taxon>Telmatospirillum</taxon>
    </lineage>
</organism>
<reference evidence="5" key="1">
    <citation type="submission" date="2017-12" db="EMBL/GenBank/DDBJ databases">
        <title>Draft genome sequence of Telmatospirillum siberiense 26-4b1T, an acidotolerant peatland alphaproteobacterium potentially involved in sulfur cycling.</title>
        <authorList>
            <person name="Hausmann B."/>
            <person name="Pjevac P."/>
            <person name="Schreck K."/>
            <person name="Herbold C.W."/>
            <person name="Daims H."/>
            <person name="Wagner M."/>
            <person name="Pester M."/>
            <person name="Loy A."/>
        </authorList>
    </citation>
    <scope>NUCLEOTIDE SEQUENCE [LARGE SCALE GENOMIC DNA]</scope>
    <source>
        <strain evidence="5">26-4b1</strain>
    </source>
</reference>
<comment type="subcellular location">
    <subcellularLocation>
        <location evidence="2">Cell membrane</location>
        <topology evidence="2">Lipid-anchor</topology>
    </subcellularLocation>
</comment>
<comment type="similarity">
    <text evidence="1 2">Belongs to the outer membrane factor (OMF) (TC 1.B.17) family.</text>
</comment>
<proteinExistence type="inferred from homology"/>
<evidence type="ECO:0000256" key="1">
    <source>
        <dbReference type="ARBA" id="ARBA00007613"/>
    </source>
</evidence>
<feature type="region of interest" description="Disordered" evidence="3">
    <location>
        <begin position="463"/>
        <end position="485"/>
    </location>
</feature>
<dbReference type="RefSeq" id="WP_101250349.1">
    <property type="nucleotide sequence ID" value="NZ_PIUM01000008.1"/>
</dbReference>
<dbReference type="InterPro" id="IPR010131">
    <property type="entry name" value="MdtP/NodT-like"/>
</dbReference>
<keyword evidence="5" id="KW-1185">Reference proteome</keyword>
<keyword evidence="2" id="KW-1134">Transmembrane beta strand</keyword>
<evidence type="ECO:0000313" key="5">
    <source>
        <dbReference type="Proteomes" id="UP000233293"/>
    </source>
</evidence>
<dbReference type="NCBIfam" id="TIGR01845">
    <property type="entry name" value="outer_NodT"/>
    <property type="match status" value="1"/>
</dbReference>
<dbReference type="Gene3D" id="2.20.200.10">
    <property type="entry name" value="Outer membrane efflux proteins (OEP)"/>
    <property type="match status" value="1"/>
</dbReference>
<dbReference type="GO" id="GO:0015562">
    <property type="term" value="F:efflux transmembrane transporter activity"/>
    <property type="evidence" value="ECO:0007669"/>
    <property type="project" value="InterPro"/>
</dbReference>
<dbReference type="SUPFAM" id="SSF56954">
    <property type="entry name" value="Outer membrane efflux proteins (OEP)"/>
    <property type="match status" value="1"/>
</dbReference>
<dbReference type="InterPro" id="IPR003423">
    <property type="entry name" value="OMP_efflux"/>
</dbReference>